<evidence type="ECO:0000256" key="3">
    <source>
        <dbReference type="ARBA" id="ARBA00023274"/>
    </source>
</evidence>
<feature type="region of interest" description="Disordered" evidence="6">
    <location>
        <begin position="1"/>
        <end position="22"/>
    </location>
</feature>
<dbReference type="RefSeq" id="WP_345637669.1">
    <property type="nucleotide sequence ID" value="NZ_BAABJQ010000035.1"/>
</dbReference>
<evidence type="ECO:0000256" key="4">
    <source>
        <dbReference type="HAMAP-Rule" id="MF_00514"/>
    </source>
</evidence>
<keyword evidence="8" id="KW-1185">Reference proteome</keyword>
<dbReference type="Gene3D" id="4.10.410.60">
    <property type="match status" value="1"/>
</dbReference>
<dbReference type="PANTHER" id="PTHR33343">
    <property type="entry name" value="54S RIBOSOMAL PROTEIN BL35M"/>
    <property type="match status" value="1"/>
</dbReference>
<dbReference type="EMBL" id="BAABJQ010000035">
    <property type="protein sequence ID" value="GAA5198881.1"/>
    <property type="molecule type" value="Genomic_DNA"/>
</dbReference>
<evidence type="ECO:0000313" key="7">
    <source>
        <dbReference type="EMBL" id="GAA5198881.1"/>
    </source>
</evidence>
<dbReference type="PRINTS" id="PR00064">
    <property type="entry name" value="RIBOSOMALL35"/>
</dbReference>
<protein>
    <recommendedName>
        <fullName evidence="4">Large ribosomal subunit protein bL35</fullName>
    </recommendedName>
</protein>
<evidence type="ECO:0000256" key="6">
    <source>
        <dbReference type="SAM" id="MobiDB-lite"/>
    </source>
</evidence>
<comment type="similarity">
    <text evidence="1 4 5">Belongs to the bacterial ribosomal protein bL35 family.</text>
</comment>
<dbReference type="InterPro" id="IPR037229">
    <property type="entry name" value="Ribosomal_bL35_sf"/>
</dbReference>
<evidence type="ECO:0000256" key="5">
    <source>
        <dbReference type="RuleBase" id="RU000568"/>
    </source>
</evidence>
<reference evidence="8" key="1">
    <citation type="journal article" date="2019" name="Int. J. Syst. Evol. Microbiol.">
        <title>The Global Catalogue of Microorganisms (GCM) 10K type strain sequencing project: providing services to taxonomists for standard genome sequencing and annotation.</title>
        <authorList>
            <consortium name="The Broad Institute Genomics Platform"/>
            <consortium name="The Broad Institute Genome Sequencing Center for Infectious Disease"/>
            <person name="Wu L."/>
            <person name="Ma J."/>
        </authorList>
    </citation>
    <scope>NUCLEOTIDE SEQUENCE [LARGE SCALE GENOMIC DNA]</scope>
    <source>
        <strain evidence="8">JCM 18304</strain>
    </source>
</reference>
<feature type="compositionally biased region" description="Basic residues" evidence="6">
    <location>
        <begin position="1"/>
        <end position="15"/>
    </location>
</feature>
<dbReference type="GO" id="GO:0005840">
    <property type="term" value="C:ribosome"/>
    <property type="evidence" value="ECO:0007669"/>
    <property type="project" value="UniProtKB-KW"/>
</dbReference>
<proteinExistence type="inferred from homology"/>
<evidence type="ECO:0000313" key="8">
    <source>
        <dbReference type="Proteomes" id="UP001501570"/>
    </source>
</evidence>
<evidence type="ECO:0000256" key="1">
    <source>
        <dbReference type="ARBA" id="ARBA00006598"/>
    </source>
</evidence>
<organism evidence="7 8">
    <name type="scientific">Rugosimonospora acidiphila</name>
    <dbReference type="NCBI Taxonomy" id="556531"/>
    <lineage>
        <taxon>Bacteria</taxon>
        <taxon>Bacillati</taxon>
        <taxon>Actinomycetota</taxon>
        <taxon>Actinomycetes</taxon>
        <taxon>Micromonosporales</taxon>
        <taxon>Micromonosporaceae</taxon>
        <taxon>Rugosimonospora</taxon>
    </lineage>
</organism>
<sequence>MPKMKSHTGMGKRAKVTGSGKIVVQQTGLRHNLEKKSSHKTRALTGTVEVSKVDTKRIKKLLGR</sequence>
<dbReference type="NCBIfam" id="TIGR00001">
    <property type="entry name" value="rpmI_bact"/>
    <property type="match status" value="1"/>
</dbReference>
<dbReference type="Pfam" id="PF01632">
    <property type="entry name" value="Ribosomal_L35p"/>
    <property type="match status" value="1"/>
</dbReference>
<dbReference type="InterPro" id="IPR021137">
    <property type="entry name" value="Ribosomal_bL35-like"/>
</dbReference>
<accession>A0ABP9SQM1</accession>
<dbReference type="SUPFAM" id="SSF143034">
    <property type="entry name" value="L35p-like"/>
    <property type="match status" value="1"/>
</dbReference>
<dbReference type="HAMAP" id="MF_00514">
    <property type="entry name" value="Ribosomal_bL35"/>
    <property type="match status" value="1"/>
</dbReference>
<evidence type="ECO:0000256" key="2">
    <source>
        <dbReference type="ARBA" id="ARBA00022980"/>
    </source>
</evidence>
<dbReference type="Proteomes" id="UP001501570">
    <property type="component" value="Unassembled WGS sequence"/>
</dbReference>
<keyword evidence="3 4" id="KW-0687">Ribonucleoprotein</keyword>
<keyword evidence="2 4" id="KW-0689">Ribosomal protein</keyword>
<dbReference type="PANTHER" id="PTHR33343:SF1">
    <property type="entry name" value="LARGE RIBOSOMAL SUBUNIT PROTEIN BL35M"/>
    <property type="match status" value="1"/>
</dbReference>
<name>A0ABP9SQM1_9ACTN</name>
<dbReference type="InterPro" id="IPR001706">
    <property type="entry name" value="Ribosomal_bL35"/>
</dbReference>
<gene>
    <name evidence="4 7" type="primary">rpmI</name>
    <name evidence="7" type="ORF">GCM10023322_73240</name>
</gene>
<comment type="caution">
    <text evidence="7">The sequence shown here is derived from an EMBL/GenBank/DDBJ whole genome shotgun (WGS) entry which is preliminary data.</text>
</comment>